<protein>
    <submittedName>
        <fullName evidence="7">DNA double-strand break repair helicase HerA</fullName>
    </submittedName>
</protein>
<dbReference type="GO" id="GO:0043139">
    <property type="term" value="F:5'-3' DNA helicase activity"/>
    <property type="evidence" value="ECO:0007669"/>
    <property type="project" value="UniProtKB-EC"/>
</dbReference>
<dbReference type="STRING" id="1294262.GCA_001316085_02597"/>
<sequence>MDIGFVIGEATPQEAFMITLGSIRLGTYVVIEYDNVKALGLVTWLTRGSPLLDKQVSDIEMVQDITKNKERIPHYIKAKIKMLCDLNQACKLPTLPPYPGNTVRLASPQELENIFSAGELRVGTLVGTDVPVNISINSLSRHLAVLAATGSGKSNTVAVLSERIANLGGSILIFDYHGEYSDSDINNLTVLEPKLNPLELSPREFATLLEIRSNAFIQYRILRRAFVETTKAFREGLSKGEIDLQSSTEKFFEMLEESIDENKDEKKKDAKDEVITKIEEFQDRYSGIVDILTPDISQRIKNGTVNVVNLSSMEPESMDALASHYLRKILDSRKTTKRGGNGLAFPVITVIEEAHIFLSKDNDTLTKTWASKIAREGRKFGVSLIIVSQRPKGLDENILSQMTNKIILKIVEPNDKKYVLESSDNLSEDLAEQLSSLDIGEAMVIGKIVRIPAIIKVDRYPGRLAGADPDLIQEWREHAKTKEMNSKFVSFGE</sequence>
<keyword evidence="7" id="KW-0067">ATP-binding</keyword>
<dbReference type="PANTHER" id="PTHR42957:SF1">
    <property type="entry name" value="HELICASE MJ1565-RELATED"/>
    <property type="match status" value="1"/>
</dbReference>
<evidence type="ECO:0000256" key="4">
    <source>
        <dbReference type="ARBA" id="ARBA00048988"/>
    </source>
</evidence>
<comment type="catalytic activity">
    <reaction evidence="3">
        <text>ATP + H2O = ADP + phosphate + H(+)</text>
        <dbReference type="Rhea" id="RHEA:13065"/>
        <dbReference type="ChEBI" id="CHEBI:15377"/>
        <dbReference type="ChEBI" id="CHEBI:15378"/>
        <dbReference type="ChEBI" id="CHEBI:30616"/>
        <dbReference type="ChEBI" id="CHEBI:43474"/>
        <dbReference type="ChEBI" id="CHEBI:456216"/>
        <dbReference type="EC" id="5.6.2.3"/>
    </reaction>
</comment>
<comment type="catalytic activity">
    <reaction evidence="4">
        <text>ATP + H2O = ADP + phosphate + H(+)</text>
        <dbReference type="Rhea" id="RHEA:13065"/>
        <dbReference type="ChEBI" id="CHEBI:15377"/>
        <dbReference type="ChEBI" id="CHEBI:15378"/>
        <dbReference type="ChEBI" id="CHEBI:30616"/>
        <dbReference type="ChEBI" id="CHEBI:43474"/>
        <dbReference type="ChEBI" id="CHEBI:456216"/>
        <dbReference type="EC" id="5.6.2.4"/>
    </reaction>
</comment>
<proteinExistence type="inferred from homology"/>
<dbReference type="InterPro" id="IPR027417">
    <property type="entry name" value="P-loop_NTPase"/>
</dbReference>
<dbReference type="InterPro" id="IPR002789">
    <property type="entry name" value="HerA_central"/>
</dbReference>
<keyword evidence="7" id="KW-0378">Hydrolase</keyword>
<dbReference type="PANTHER" id="PTHR42957">
    <property type="entry name" value="HELICASE MJ1565-RELATED"/>
    <property type="match status" value="1"/>
</dbReference>
<dbReference type="AlphaFoldDB" id="A0A510DZP2"/>
<dbReference type="EMBL" id="AP018929">
    <property type="protein sequence ID" value="BBG25348.1"/>
    <property type="molecule type" value="Genomic_DNA"/>
</dbReference>
<evidence type="ECO:0000259" key="6">
    <source>
        <dbReference type="Pfam" id="PF09378"/>
    </source>
</evidence>
<dbReference type="NCBIfam" id="NF040937">
    <property type="entry name" value="HerA_Thermprot"/>
    <property type="match status" value="1"/>
</dbReference>
<keyword evidence="8" id="KW-1185">Reference proteome</keyword>
<accession>A0A510DZP2</accession>
<organism evidence="7 8">
    <name type="scientific">Sulfuracidifex tepidarius</name>
    <dbReference type="NCBI Taxonomy" id="1294262"/>
    <lineage>
        <taxon>Archaea</taxon>
        <taxon>Thermoproteota</taxon>
        <taxon>Thermoprotei</taxon>
        <taxon>Sulfolobales</taxon>
        <taxon>Sulfolobaceae</taxon>
        <taxon>Sulfuracidifex</taxon>
    </lineage>
</organism>
<dbReference type="Pfam" id="PF09378">
    <property type="entry name" value="HAS-barrel"/>
    <property type="match status" value="1"/>
</dbReference>
<keyword evidence="7" id="KW-0347">Helicase</keyword>
<evidence type="ECO:0000256" key="2">
    <source>
        <dbReference type="ARBA" id="ARBA00034617"/>
    </source>
</evidence>
<feature type="domain" description="Helicase HerA barrel" evidence="6">
    <location>
        <begin position="3"/>
        <end position="81"/>
    </location>
</feature>
<dbReference type="RefSeq" id="WP_149528842.1">
    <property type="nucleotide sequence ID" value="NZ_AP018929.1"/>
</dbReference>
<dbReference type="KEGG" id="step:IC006_2683"/>
<evidence type="ECO:0000313" key="8">
    <source>
        <dbReference type="Proteomes" id="UP000322983"/>
    </source>
</evidence>
<gene>
    <name evidence="7" type="ORF">IC006_2683</name>
</gene>
<dbReference type="GeneID" id="41716380"/>
<evidence type="ECO:0000313" key="7">
    <source>
        <dbReference type="EMBL" id="BBG25348.1"/>
    </source>
</evidence>
<evidence type="ECO:0000256" key="3">
    <source>
        <dbReference type="ARBA" id="ARBA00048954"/>
    </source>
</evidence>
<reference evidence="7 8" key="1">
    <citation type="journal article" date="2020" name="Int. J. Syst. Evol. Microbiol.">
        <title>Sulfuracidifex tepidarius gen. nov., sp. nov. and transfer of Sulfolobus metallicus Huber and Stetter 1992 to the genus Sulfuracidifex as Sulfuracidifex metallicus comb. nov.</title>
        <authorList>
            <person name="Itoh T."/>
            <person name="Miura T."/>
            <person name="Sakai H.D."/>
            <person name="Kato S."/>
            <person name="Ohkuma M."/>
            <person name="Takashina T."/>
        </authorList>
    </citation>
    <scope>NUCLEOTIDE SEQUENCE [LARGE SCALE GENOMIC DNA]</scope>
    <source>
        <strain evidence="7 8">IC-006</strain>
    </source>
</reference>
<dbReference type="InterPro" id="IPR018538">
    <property type="entry name" value="HerA_barrel_dom"/>
</dbReference>
<comment type="similarity">
    <text evidence="1">Belongs to the HerA family.</text>
</comment>
<dbReference type="InterPro" id="IPR008571">
    <property type="entry name" value="HerA-like"/>
</dbReference>
<evidence type="ECO:0000259" key="5">
    <source>
        <dbReference type="Pfam" id="PF01935"/>
    </source>
</evidence>
<dbReference type="Gene3D" id="3.40.50.300">
    <property type="entry name" value="P-loop containing nucleotide triphosphate hydrolases"/>
    <property type="match status" value="2"/>
</dbReference>
<name>A0A510DZP2_9CREN</name>
<dbReference type="GO" id="GO:0043138">
    <property type="term" value="F:3'-5' DNA helicase activity"/>
    <property type="evidence" value="ECO:0007669"/>
    <property type="project" value="UniProtKB-EC"/>
</dbReference>
<dbReference type="OrthoDB" id="107033at2157"/>
<dbReference type="Proteomes" id="UP000322983">
    <property type="component" value="Chromosome"/>
</dbReference>
<comment type="catalytic activity">
    <reaction evidence="2">
        <text>Couples ATP hydrolysis with the unwinding of duplex DNA by translocating in the 3'-5' direction.</text>
        <dbReference type="EC" id="5.6.2.4"/>
    </reaction>
</comment>
<feature type="domain" description="Helicase HerA central" evidence="5">
    <location>
        <begin position="121"/>
        <end position="329"/>
    </location>
</feature>
<keyword evidence="7" id="KW-0547">Nucleotide-binding</keyword>
<evidence type="ECO:0000256" key="1">
    <source>
        <dbReference type="ARBA" id="ARBA00007816"/>
    </source>
</evidence>
<dbReference type="SUPFAM" id="SSF52540">
    <property type="entry name" value="P-loop containing nucleoside triphosphate hydrolases"/>
    <property type="match status" value="1"/>
</dbReference>
<dbReference type="InterPro" id="IPR053460">
    <property type="entry name" value="DSB_Repair_Helicase"/>
</dbReference>
<dbReference type="Pfam" id="PF01935">
    <property type="entry name" value="DUF87"/>
    <property type="match status" value="1"/>
</dbReference>